<gene>
    <name evidence="1" type="ORF">LCGC14_1892920</name>
</gene>
<dbReference type="EMBL" id="LAZR01019686">
    <property type="protein sequence ID" value="KKL91609.1"/>
    <property type="molecule type" value="Genomic_DNA"/>
</dbReference>
<reference evidence="1" key="1">
    <citation type="journal article" date="2015" name="Nature">
        <title>Complex archaea that bridge the gap between prokaryotes and eukaryotes.</title>
        <authorList>
            <person name="Spang A."/>
            <person name="Saw J.H."/>
            <person name="Jorgensen S.L."/>
            <person name="Zaremba-Niedzwiedzka K."/>
            <person name="Martijn J."/>
            <person name="Lind A.E."/>
            <person name="van Eijk R."/>
            <person name="Schleper C."/>
            <person name="Guy L."/>
            <person name="Ettema T.J."/>
        </authorList>
    </citation>
    <scope>NUCLEOTIDE SEQUENCE</scope>
</reference>
<organism evidence="1">
    <name type="scientific">marine sediment metagenome</name>
    <dbReference type="NCBI Taxonomy" id="412755"/>
    <lineage>
        <taxon>unclassified sequences</taxon>
        <taxon>metagenomes</taxon>
        <taxon>ecological metagenomes</taxon>
    </lineage>
</organism>
<evidence type="ECO:0000313" key="1">
    <source>
        <dbReference type="EMBL" id="KKL91609.1"/>
    </source>
</evidence>
<protein>
    <submittedName>
        <fullName evidence="1">Uncharacterized protein</fullName>
    </submittedName>
</protein>
<feature type="non-terminal residue" evidence="1">
    <location>
        <position position="1"/>
    </location>
</feature>
<name>A0A0F9FYV6_9ZZZZ</name>
<dbReference type="AlphaFoldDB" id="A0A0F9FYV6"/>
<sequence>NGNEEPLLYGPAHVVWEDENFDSAKGCLENFDKHRGDYTEQELDIVKRSLSELEAIPIDRRCVVPDNYDGEQPELFPPPANMKMLRM</sequence>
<proteinExistence type="predicted"/>
<accession>A0A0F9FYV6</accession>
<comment type="caution">
    <text evidence="1">The sequence shown here is derived from an EMBL/GenBank/DDBJ whole genome shotgun (WGS) entry which is preliminary data.</text>
</comment>